<dbReference type="Proteomes" id="UP000823775">
    <property type="component" value="Unassembled WGS sequence"/>
</dbReference>
<evidence type="ECO:0000256" key="3">
    <source>
        <dbReference type="ARBA" id="ARBA00022679"/>
    </source>
</evidence>
<dbReference type="EMBL" id="JACEIK010000800">
    <property type="protein sequence ID" value="MCD7462417.1"/>
    <property type="molecule type" value="Genomic_DNA"/>
</dbReference>
<evidence type="ECO:0000256" key="6">
    <source>
        <dbReference type="ARBA" id="ARBA00023136"/>
    </source>
</evidence>
<comment type="subcellular location">
    <subcellularLocation>
        <location evidence="1">Endomembrane system</location>
    </subcellularLocation>
</comment>
<keyword evidence="6 7" id="KW-0472">Membrane</keyword>
<keyword evidence="3" id="KW-0808">Transferase</keyword>
<keyword evidence="9" id="KW-1185">Reference proteome</keyword>
<evidence type="ECO:0000256" key="4">
    <source>
        <dbReference type="ARBA" id="ARBA00022692"/>
    </source>
</evidence>
<dbReference type="InterPro" id="IPR005150">
    <property type="entry name" value="Cellulose_synth"/>
</dbReference>
<evidence type="ECO:0000313" key="8">
    <source>
        <dbReference type="EMBL" id="MCD7462417.1"/>
    </source>
</evidence>
<evidence type="ECO:0000256" key="1">
    <source>
        <dbReference type="ARBA" id="ARBA00004308"/>
    </source>
</evidence>
<keyword evidence="5 7" id="KW-1133">Transmembrane helix</keyword>
<evidence type="ECO:0000256" key="5">
    <source>
        <dbReference type="ARBA" id="ARBA00022989"/>
    </source>
</evidence>
<accession>A0ABS8STY1</accession>
<dbReference type="Pfam" id="PF03552">
    <property type="entry name" value="Cellulose_synt"/>
    <property type="match status" value="1"/>
</dbReference>
<evidence type="ECO:0000256" key="7">
    <source>
        <dbReference type="SAM" id="Phobius"/>
    </source>
</evidence>
<organism evidence="8 9">
    <name type="scientific">Datura stramonium</name>
    <name type="common">Jimsonweed</name>
    <name type="synonym">Common thornapple</name>
    <dbReference type="NCBI Taxonomy" id="4076"/>
    <lineage>
        <taxon>Eukaryota</taxon>
        <taxon>Viridiplantae</taxon>
        <taxon>Streptophyta</taxon>
        <taxon>Embryophyta</taxon>
        <taxon>Tracheophyta</taxon>
        <taxon>Spermatophyta</taxon>
        <taxon>Magnoliopsida</taxon>
        <taxon>eudicotyledons</taxon>
        <taxon>Gunneridae</taxon>
        <taxon>Pentapetalae</taxon>
        <taxon>asterids</taxon>
        <taxon>lamiids</taxon>
        <taxon>Solanales</taxon>
        <taxon>Solanaceae</taxon>
        <taxon>Solanoideae</taxon>
        <taxon>Datureae</taxon>
        <taxon>Datura</taxon>
    </lineage>
</organism>
<proteinExistence type="predicted"/>
<comment type="caution">
    <text evidence="8">The sequence shown here is derived from an EMBL/GenBank/DDBJ whole genome shotgun (WGS) entry which is preliminary data.</text>
</comment>
<feature type="transmembrane region" description="Helical" evidence="7">
    <location>
        <begin position="36"/>
        <end position="54"/>
    </location>
</feature>
<name>A0ABS8STY1_DATST</name>
<reference evidence="8 9" key="1">
    <citation type="journal article" date="2021" name="BMC Genomics">
        <title>Datura genome reveals duplications of psychoactive alkaloid biosynthetic genes and high mutation rate following tissue culture.</title>
        <authorList>
            <person name="Rajewski A."/>
            <person name="Carter-House D."/>
            <person name="Stajich J."/>
            <person name="Litt A."/>
        </authorList>
    </citation>
    <scope>NUCLEOTIDE SEQUENCE [LARGE SCALE GENOMIC DNA]</scope>
    <source>
        <strain evidence="8">AR-01</strain>
    </source>
</reference>
<keyword evidence="2" id="KW-0328">Glycosyltransferase</keyword>
<sequence>MAPQLLPSQLEKTRMAPLRISLGQGHIAAVPEWGKFIGGAFFAFWVLAHLYPFAKGLMGRRRKTPTIVFVWSGLIAITLSLLWMAINPPQGGLCRVLEVALSSLNYQIRLNQTRSVASGCRVDLKLINRNIPAQTDPPPEAFSSAASFVESGYFLMSDD</sequence>
<gene>
    <name evidence="8" type="primary">CSLD4_4</name>
    <name evidence="8" type="ORF">HAX54_048503</name>
</gene>
<keyword evidence="4 7" id="KW-0812">Transmembrane</keyword>
<feature type="transmembrane region" description="Helical" evidence="7">
    <location>
        <begin position="66"/>
        <end position="86"/>
    </location>
</feature>
<evidence type="ECO:0000313" key="9">
    <source>
        <dbReference type="Proteomes" id="UP000823775"/>
    </source>
</evidence>
<evidence type="ECO:0000256" key="2">
    <source>
        <dbReference type="ARBA" id="ARBA00022676"/>
    </source>
</evidence>
<protein>
    <submittedName>
        <fullName evidence="8">Cellulose</fullName>
    </submittedName>
</protein>